<comment type="caution">
    <text evidence="2">The sequence shown here is derived from an EMBL/GenBank/DDBJ whole genome shotgun (WGS) entry which is preliminary data.</text>
</comment>
<accession>A0AAN8FWT9</accession>
<dbReference type="AlphaFoldDB" id="A0AAN8FWT9"/>
<feature type="non-terminal residue" evidence="2">
    <location>
        <position position="72"/>
    </location>
</feature>
<gene>
    <name evidence="2" type="ORF">GCK32_004187</name>
</gene>
<sequence>MRLHCQQNESADRAEELKNKAGPGGIGILRGSGENRVEPHMTYEEVKQLALSIEQSKIMLEASKRNPVGWKA</sequence>
<dbReference type="Proteomes" id="UP001331761">
    <property type="component" value="Unassembled WGS sequence"/>
</dbReference>
<keyword evidence="3" id="KW-1185">Reference proteome</keyword>
<proteinExistence type="predicted"/>
<feature type="compositionally biased region" description="Basic and acidic residues" evidence="1">
    <location>
        <begin position="10"/>
        <end position="19"/>
    </location>
</feature>
<name>A0AAN8FWT9_TRICO</name>
<evidence type="ECO:0000313" key="2">
    <source>
        <dbReference type="EMBL" id="KAK5984594.1"/>
    </source>
</evidence>
<evidence type="ECO:0000256" key="1">
    <source>
        <dbReference type="SAM" id="MobiDB-lite"/>
    </source>
</evidence>
<feature type="region of interest" description="Disordered" evidence="1">
    <location>
        <begin position="1"/>
        <end position="33"/>
    </location>
</feature>
<dbReference type="EMBL" id="WIXE01002694">
    <property type="protein sequence ID" value="KAK5984594.1"/>
    <property type="molecule type" value="Genomic_DNA"/>
</dbReference>
<evidence type="ECO:0000313" key="3">
    <source>
        <dbReference type="Proteomes" id="UP001331761"/>
    </source>
</evidence>
<organism evidence="2 3">
    <name type="scientific">Trichostrongylus colubriformis</name>
    <name type="common">Black scour worm</name>
    <dbReference type="NCBI Taxonomy" id="6319"/>
    <lineage>
        <taxon>Eukaryota</taxon>
        <taxon>Metazoa</taxon>
        <taxon>Ecdysozoa</taxon>
        <taxon>Nematoda</taxon>
        <taxon>Chromadorea</taxon>
        <taxon>Rhabditida</taxon>
        <taxon>Rhabditina</taxon>
        <taxon>Rhabditomorpha</taxon>
        <taxon>Strongyloidea</taxon>
        <taxon>Trichostrongylidae</taxon>
        <taxon>Trichostrongylus</taxon>
    </lineage>
</organism>
<protein>
    <submittedName>
        <fullName evidence="2">Uncharacterized protein</fullName>
    </submittedName>
</protein>
<reference evidence="2 3" key="1">
    <citation type="submission" date="2019-10" db="EMBL/GenBank/DDBJ databases">
        <title>Assembly and Annotation for the nematode Trichostrongylus colubriformis.</title>
        <authorList>
            <person name="Martin J."/>
        </authorList>
    </citation>
    <scope>NUCLEOTIDE SEQUENCE [LARGE SCALE GENOMIC DNA]</scope>
    <source>
        <strain evidence="2">G859</strain>
        <tissue evidence="2">Whole worm</tissue>
    </source>
</reference>